<feature type="region of interest" description="Disordered" evidence="3">
    <location>
        <begin position="18"/>
        <end position="59"/>
    </location>
</feature>
<feature type="compositionally biased region" description="Acidic residues" evidence="3">
    <location>
        <begin position="18"/>
        <end position="32"/>
    </location>
</feature>
<evidence type="ECO:0000313" key="6">
    <source>
        <dbReference type="Proteomes" id="UP001177003"/>
    </source>
</evidence>
<dbReference type="Proteomes" id="UP001177003">
    <property type="component" value="Chromosome 9"/>
</dbReference>
<feature type="compositionally biased region" description="Polar residues" evidence="3">
    <location>
        <begin position="43"/>
        <end position="59"/>
    </location>
</feature>
<dbReference type="PANTHER" id="PTHR13620:SF105">
    <property type="entry name" value="OS01G0737700 PROTEIN"/>
    <property type="match status" value="1"/>
</dbReference>
<dbReference type="PANTHER" id="PTHR13620">
    <property type="entry name" value="3-5 EXONUCLEASE"/>
    <property type="match status" value="1"/>
</dbReference>
<dbReference type="InterPro" id="IPR036397">
    <property type="entry name" value="RNaseH_sf"/>
</dbReference>
<evidence type="ECO:0000256" key="1">
    <source>
        <dbReference type="ARBA" id="ARBA00022722"/>
    </source>
</evidence>
<dbReference type="InterPro" id="IPR051132">
    <property type="entry name" value="3-5_Exonuclease_domain"/>
</dbReference>
<dbReference type="GO" id="GO:0008408">
    <property type="term" value="F:3'-5' exonuclease activity"/>
    <property type="evidence" value="ECO:0007669"/>
    <property type="project" value="InterPro"/>
</dbReference>
<keyword evidence="1" id="KW-0540">Nuclease</keyword>
<dbReference type="GO" id="GO:0005737">
    <property type="term" value="C:cytoplasm"/>
    <property type="evidence" value="ECO:0007669"/>
    <property type="project" value="TreeGrafter"/>
</dbReference>
<dbReference type="CDD" id="cd06141">
    <property type="entry name" value="WRN_exo"/>
    <property type="match status" value="1"/>
</dbReference>
<dbReference type="GO" id="GO:0006139">
    <property type="term" value="P:nucleobase-containing compound metabolic process"/>
    <property type="evidence" value="ECO:0007669"/>
    <property type="project" value="InterPro"/>
</dbReference>
<dbReference type="GO" id="GO:0005634">
    <property type="term" value="C:nucleus"/>
    <property type="evidence" value="ECO:0007669"/>
    <property type="project" value="TreeGrafter"/>
</dbReference>
<gene>
    <name evidence="5" type="ORF">LSALG_LOCUS40931</name>
</gene>
<dbReference type="InterPro" id="IPR002562">
    <property type="entry name" value="3'-5'_exonuclease_dom"/>
</dbReference>
<sequence>MHNINKDIGLDEVIDILEEHEDGPETHEDEPELTYKQPDNFEQDSTTSPSPTYAESDPTSSLGLNHLTSFYKSSSPLPFPSTVYNSLTQPSASTEAITTTAMTSTSIFDHKVPDDDHDYYDVTFFEDTILTLVTAKPSYVDFWINDIESIHRRRLHSLVVGLYIEWRPNRRNNVNPVATLQLCVGHRCLIFQIIHAPTTPLLRDFLLNPSYTFVGAGIEDDVKKLKDDYNLDVGRTMDLRALVTEKYNRPDLGNVGLKGLTRIVLGKELIKQKIVSKSRWDNRRLSPAQVEYACIDAFLSFEIGRILISGNTN</sequence>
<dbReference type="Pfam" id="PF01612">
    <property type="entry name" value="DNA_pol_A_exo1"/>
    <property type="match status" value="1"/>
</dbReference>
<dbReference type="SMART" id="SM00474">
    <property type="entry name" value="35EXOc"/>
    <property type="match status" value="1"/>
</dbReference>
<accession>A0AA36EQY7</accession>
<feature type="domain" description="3'-5' exonuclease" evidence="4">
    <location>
        <begin position="137"/>
        <end position="312"/>
    </location>
</feature>
<dbReference type="Gene3D" id="3.30.420.10">
    <property type="entry name" value="Ribonuclease H-like superfamily/Ribonuclease H"/>
    <property type="match status" value="1"/>
</dbReference>
<dbReference type="InterPro" id="IPR012337">
    <property type="entry name" value="RNaseH-like_sf"/>
</dbReference>
<evidence type="ECO:0000313" key="5">
    <source>
        <dbReference type="EMBL" id="CAI9302440.1"/>
    </source>
</evidence>
<evidence type="ECO:0000256" key="2">
    <source>
        <dbReference type="ARBA" id="ARBA00022801"/>
    </source>
</evidence>
<proteinExistence type="predicted"/>
<reference evidence="5" key="1">
    <citation type="submission" date="2023-04" db="EMBL/GenBank/DDBJ databases">
        <authorList>
            <person name="Vijverberg K."/>
            <person name="Xiong W."/>
            <person name="Schranz E."/>
        </authorList>
    </citation>
    <scope>NUCLEOTIDE SEQUENCE</scope>
</reference>
<dbReference type="GO" id="GO:0003676">
    <property type="term" value="F:nucleic acid binding"/>
    <property type="evidence" value="ECO:0007669"/>
    <property type="project" value="InterPro"/>
</dbReference>
<evidence type="ECO:0000256" key="3">
    <source>
        <dbReference type="SAM" id="MobiDB-lite"/>
    </source>
</evidence>
<protein>
    <recommendedName>
        <fullName evidence="4">3'-5' exonuclease domain-containing protein</fullName>
    </recommendedName>
</protein>
<dbReference type="FunFam" id="3.30.420.10:FF:000054">
    <property type="entry name" value="Werner Syndrome-like exonuclease"/>
    <property type="match status" value="1"/>
</dbReference>
<keyword evidence="6" id="KW-1185">Reference proteome</keyword>
<dbReference type="SUPFAM" id="SSF53098">
    <property type="entry name" value="Ribonuclease H-like"/>
    <property type="match status" value="1"/>
</dbReference>
<organism evidence="5 6">
    <name type="scientific">Lactuca saligna</name>
    <name type="common">Willowleaf lettuce</name>
    <dbReference type="NCBI Taxonomy" id="75948"/>
    <lineage>
        <taxon>Eukaryota</taxon>
        <taxon>Viridiplantae</taxon>
        <taxon>Streptophyta</taxon>
        <taxon>Embryophyta</taxon>
        <taxon>Tracheophyta</taxon>
        <taxon>Spermatophyta</taxon>
        <taxon>Magnoliopsida</taxon>
        <taxon>eudicotyledons</taxon>
        <taxon>Gunneridae</taxon>
        <taxon>Pentapetalae</taxon>
        <taxon>asterids</taxon>
        <taxon>campanulids</taxon>
        <taxon>Asterales</taxon>
        <taxon>Asteraceae</taxon>
        <taxon>Cichorioideae</taxon>
        <taxon>Cichorieae</taxon>
        <taxon>Lactucinae</taxon>
        <taxon>Lactuca</taxon>
    </lineage>
</organism>
<keyword evidence="2" id="KW-0378">Hydrolase</keyword>
<dbReference type="EMBL" id="OX465085">
    <property type="protein sequence ID" value="CAI9302440.1"/>
    <property type="molecule type" value="Genomic_DNA"/>
</dbReference>
<name>A0AA36EQY7_LACSI</name>
<evidence type="ECO:0000259" key="4">
    <source>
        <dbReference type="SMART" id="SM00474"/>
    </source>
</evidence>
<dbReference type="AlphaFoldDB" id="A0AA36EQY7"/>